<proteinExistence type="predicted"/>
<organism evidence="1 2">
    <name type="scientific">Candidatus Nitrosopumilus sediminis</name>
    <dbReference type="NCBI Taxonomy" id="1229909"/>
    <lineage>
        <taxon>Archaea</taxon>
        <taxon>Nitrososphaerota</taxon>
        <taxon>Nitrososphaeria</taxon>
        <taxon>Nitrosopumilales</taxon>
        <taxon>Nitrosopumilaceae</taxon>
        <taxon>Nitrosopumilus</taxon>
    </lineage>
</organism>
<protein>
    <recommendedName>
        <fullName evidence="3">Hydrolase</fullName>
    </recommendedName>
</protein>
<evidence type="ECO:0000313" key="1">
    <source>
        <dbReference type="EMBL" id="AFS82751.1"/>
    </source>
</evidence>
<reference evidence="1 2" key="1">
    <citation type="journal article" date="2012" name="J. Bacteriol.">
        <title>Draft Genome Sequence of an Ammonia-Oxidizing Archaeon, "Candidatus Nitrosopumilus sediminis" AR2, from Svalbard in the Arctic Circle.</title>
        <authorList>
            <person name="Park S.J."/>
            <person name="Kim J.G."/>
            <person name="Jung M.Y."/>
            <person name="Kim S.J."/>
            <person name="Cha I.T."/>
            <person name="Ghai R."/>
            <person name="Martin-Cuadrado A.B."/>
            <person name="Rodriguez-Valera F."/>
            <person name="Rhee S.K."/>
        </authorList>
    </citation>
    <scope>NUCLEOTIDE SEQUENCE [LARGE SCALE GENOMIC DNA]</scope>
    <source>
        <strain evidence="1 2">AR2</strain>
    </source>
</reference>
<dbReference type="OrthoDB" id="11458at2157"/>
<evidence type="ECO:0008006" key="3">
    <source>
        <dbReference type="Google" id="ProtNLM"/>
    </source>
</evidence>
<evidence type="ECO:0000313" key="2">
    <source>
        <dbReference type="Proteomes" id="UP000006100"/>
    </source>
</evidence>
<dbReference type="PATRIC" id="fig|1229909.8.peg.1031"/>
<dbReference type="STRING" id="1229909.NSED_04735"/>
<dbReference type="KEGG" id="nir:NSED_04735"/>
<dbReference type="GeneID" id="13696742"/>
<dbReference type="Proteomes" id="UP000006100">
    <property type="component" value="Chromosome"/>
</dbReference>
<dbReference type="EMBL" id="CP003843">
    <property type="protein sequence ID" value="AFS82751.1"/>
    <property type="molecule type" value="Genomic_DNA"/>
</dbReference>
<name>K0BEG7_9ARCH</name>
<dbReference type="eggNOG" id="arCOG10554">
    <property type="taxonomic scope" value="Archaea"/>
</dbReference>
<dbReference type="HOGENOM" id="CLU_2678675_0_0_2"/>
<dbReference type="AlphaFoldDB" id="K0BEG7"/>
<gene>
    <name evidence="1" type="ORF">NSED_04735</name>
</gene>
<dbReference type="RefSeq" id="WP_014965122.1">
    <property type="nucleotide sequence ID" value="NC_018656.1"/>
</dbReference>
<accession>K0BEG7</accession>
<keyword evidence="2" id="KW-1185">Reference proteome</keyword>
<sequence length="76" mass="9046">MIKEMSDKDELIDAQKQVIGILFEVIKRLQANNDLDEEYFQIISKEQKDEIRIKEIQNERKENAKIVGRLLEQLET</sequence>